<gene>
    <name evidence="3" type="ORF">EEDITHA_LOCUS263</name>
</gene>
<feature type="region of interest" description="Disordered" evidence="1">
    <location>
        <begin position="343"/>
        <end position="374"/>
    </location>
</feature>
<dbReference type="InterPro" id="IPR003604">
    <property type="entry name" value="Matrin/U1-like-C_Znf_C2H2"/>
</dbReference>
<feature type="domain" description="U1-type" evidence="2">
    <location>
        <begin position="690"/>
        <end position="725"/>
    </location>
</feature>
<evidence type="ECO:0000256" key="1">
    <source>
        <dbReference type="SAM" id="MobiDB-lite"/>
    </source>
</evidence>
<dbReference type="GO" id="GO:0008270">
    <property type="term" value="F:zinc ion binding"/>
    <property type="evidence" value="ECO:0007669"/>
    <property type="project" value="InterPro"/>
</dbReference>
<dbReference type="SMART" id="SM00451">
    <property type="entry name" value="ZnF_U1"/>
    <property type="match status" value="4"/>
</dbReference>
<dbReference type="GO" id="GO:0003676">
    <property type="term" value="F:nucleic acid binding"/>
    <property type="evidence" value="ECO:0007669"/>
    <property type="project" value="InterPro"/>
</dbReference>
<dbReference type="EMBL" id="CAKOGL010000001">
    <property type="protein sequence ID" value="CAH2083613.1"/>
    <property type="molecule type" value="Genomic_DNA"/>
</dbReference>
<reference evidence="3" key="1">
    <citation type="submission" date="2022-03" db="EMBL/GenBank/DDBJ databases">
        <authorList>
            <person name="Tunstrom K."/>
        </authorList>
    </citation>
    <scope>NUCLEOTIDE SEQUENCE</scope>
</reference>
<evidence type="ECO:0000259" key="2">
    <source>
        <dbReference type="SMART" id="SM00451"/>
    </source>
</evidence>
<sequence>MESIKDVYMITLDALDLNMLPISQKLNEGRVVILGSKSSLGLRNKGYYELEIKTNDTREERNDQVIENVICHICDINVPKVYFNEHKNSFRHKFNAKIAHIALRRIQLFMNKDYVNESYAEIPSKHYCSECSLVIDSDDESHKQSVVHRNSIFLEIFLNNFLKFYANDEQEINNSKDSKKFEVTKETKHSEYSKKGEENKKLDSSPILYKAGQVKDKVVDGGRFKATESNFNAVTKISSLIEYCIICDQIFAIEKRSLHLNSDLHCENLLQKLPNENCIRKVNNTQDHCILCNNDFNNYVVHINSEEHITNFKNMIIPDKCKKTAEICYNFNVDKINVNTKSQNSEILKSNESKSSTDTNGHTAPLNNNKKKTEEIDECTDNIETGTAVNVEVDHGNVIKTDKTDNATDSKVIDAANAIKTAVPGNATDSKVLDTANAIKTAVPGNTTDSKVLDAANAIKTAVPGNATDSKVLDAANAIKTAVPGNATDSKVLDAANAIKTAVPGNATDSKVLDAANAIKTAVPGNTTDSKVLDAANAIKTAVPGNATDSKVLDAANAIKTAVPGNATDSKVLDAANAIKTAVPGNATVSKVVDAANGKALKSVDNCGQLYKTASVNKIIETAKQSENTVKRGSQPYFCNVCQVQVPNNVNNISSHNKGIPHKLKLRQQVDSKVEETSNLHYQMVKTDMKNVVTCIVCDVDLHFNDKNIATHIKGWPHKNNYSEFCKRNLLVNWNNTMYCTVCRVNPGIRCEITHCNGENHKKNLENLS</sequence>
<name>A0AAU9TC36_EUPED</name>
<keyword evidence="4" id="KW-1185">Reference proteome</keyword>
<organism evidence="3 4">
    <name type="scientific">Euphydryas editha</name>
    <name type="common">Edith's checkerspot</name>
    <dbReference type="NCBI Taxonomy" id="104508"/>
    <lineage>
        <taxon>Eukaryota</taxon>
        <taxon>Metazoa</taxon>
        <taxon>Ecdysozoa</taxon>
        <taxon>Arthropoda</taxon>
        <taxon>Hexapoda</taxon>
        <taxon>Insecta</taxon>
        <taxon>Pterygota</taxon>
        <taxon>Neoptera</taxon>
        <taxon>Endopterygota</taxon>
        <taxon>Lepidoptera</taxon>
        <taxon>Glossata</taxon>
        <taxon>Ditrysia</taxon>
        <taxon>Papilionoidea</taxon>
        <taxon>Nymphalidae</taxon>
        <taxon>Nymphalinae</taxon>
        <taxon>Euphydryas</taxon>
    </lineage>
</organism>
<protein>
    <recommendedName>
        <fullName evidence="2">U1-type domain-containing protein</fullName>
    </recommendedName>
</protein>
<feature type="domain" description="U1-type" evidence="2">
    <location>
        <begin position="735"/>
        <end position="768"/>
    </location>
</feature>
<evidence type="ECO:0000313" key="3">
    <source>
        <dbReference type="EMBL" id="CAH2083613.1"/>
    </source>
</evidence>
<accession>A0AAU9TC36</accession>
<feature type="domain" description="U1-type" evidence="2">
    <location>
        <begin position="634"/>
        <end position="669"/>
    </location>
</feature>
<feature type="compositionally biased region" description="Polar residues" evidence="1">
    <location>
        <begin position="343"/>
        <end position="368"/>
    </location>
</feature>
<comment type="caution">
    <text evidence="3">The sequence shown here is derived from an EMBL/GenBank/DDBJ whole genome shotgun (WGS) entry which is preliminary data.</text>
</comment>
<feature type="domain" description="U1-type" evidence="2">
    <location>
        <begin position="284"/>
        <end position="315"/>
    </location>
</feature>
<proteinExistence type="predicted"/>
<dbReference type="AlphaFoldDB" id="A0AAU9TC36"/>
<dbReference type="Proteomes" id="UP001153954">
    <property type="component" value="Unassembled WGS sequence"/>
</dbReference>
<evidence type="ECO:0000313" key="4">
    <source>
        <dbReference type="Proteomes" id="UP001153954"/>
    </source>
</evidence>